<evidence type="ECO:0000256" key="1">
    <source>
        <dbReference type="ARBA" id="ARBA00022450"/>
    </source>
</evidence>
<comment type="subcellular location">
    <subcellularLocation>
        <location evidence="7">Cytoplasm</location>
    </subcellularLocation>
</comment>
<evidence type="ECO:0000256" key="3">
    <source>
        <dbReference type="ARBA" id="ARBA00022553"/>
    </source>
</evidence>
<accession>A0ABP6XGP8</accession>
<dbReference type="SUPFAM" id="SSF47336">
    <property type="entry name" value="ACP-like"/>
    <property type="match status" value="1"/>
</dbReference>
<dbReference type="Pfam" id="PF00550">
    <property type="entry name" value="PP-binding"/>
    <property type="match status" value="1"/>
</dbReference>
<comment type="PTM">
    <text evidence="7">4'-phosphopantetheine is transferred from CoA to a specific serine of apo-ACP by AcpS. This modification is essential for activity because fatty acids are bound in thioester linkage to the sulfhydryl of the prosthetic group.</text>
</comment>
<keyword evidence="2 7" id="KW-0444">Lipid biosynthesis</keyword>
<keyword evidence="3 7" id="KW-0597">Phosphoprotein</keyword>
<dbReference type="HAMAP" id="MF_01217">
    <property type="entry name" value="Acyl_carrier"/>
    <property type="match status" value="1"/>
</dbReference>
<keyword evidence="10" id="KW-1185">Reference proteome</keyword>
<evidence type="ECO:0000259" key="8">
    <source>
        <dbReference type="PROSITE" id="PS50075"/>
    </source>
</evidence>
<sequence>MSDDEVFQELRVICAKILSVDPSDITQDVDLREELEADSLDMAELAAATEDRFALIVDLDTAKQARTLADVVTLVRAAS</sequence>
<keyword evidence="6 7" id="KW-0275">Fatty acid biosynthesis</keyword>
<evidence type="ECO:0000256" key="5">
    <source>
        <dbReference type="ARBA" id="ARBA00023098"/>
    </source>
</evidence>
<proteinExistence type="inferred from homology"/>
<dbReference type="PANTHER" id="PTHR20863:SF76">
    <property type="entry name" value="CARRIER DOMAIN-CONTAINING PROTEIN"/>
    <property type="match status" value="1"/>
</dbReference>
<dbReference type="Proteomes" id="UP001500630">
    <property type="component" value="Unassembled WGS sequence"/>
</dbReference>
<comment type="caution">
    <text evidence="9">The sequence shown here is derived from an EMBL/GenBank/DDBJ whole genome shotgun (WGS) entry which is preliminary data.</text>
</comment>
<evidence type="ECO:0000256" key="6">
    <source>
        <dbReference type="ARBA" id="ARBA00023160"/>
    </source>
</evidence>
<comment type="function">
    <text evidence="7">Carrier of the growing fatty acid chain in fatty acid biosynthesis.</text>
</comment>
<keyword evidence="1 7" id="KW-0596">Phosphopantetheine</keyword>
<dbReference type="InterPro" id="IPR009081">
    <property type="entry name" value="PP-bd_ACP"/>
</dbReference>
<keyword evidence="7" id="KW-0963">Cytoplasm</keyword>
<name>A0ABP6XGP8_9ACTN</name>
<evidence type="ECO:0000313" key="10">
    <source>
        <dbReference type="Proteomes" id="UP001500630"/>
    </source>
</evidence>
<reference evidence="10" key="1">
    <citation type="journal article" date="2019" name="Int. J. Syst. Evol. Microbiol.">
        <title>The Global Catalogue of Microorganisms (GCM) 10K type strain sequencing project: providing services to taxonomists for standard genome sequencing and annotation.</title>
        <authorList>
            <consortium name="The Broad Institute Genomics Platform"/>
            <consortium name="The Broad Institute Genome Sequencing Center for Infectious Disease"/>
            <person name="Wu L."/>
            <person name="Ma J."/>
        </authorList>
    </citation>
    <scope>NUCLEOTIDE SEQUENCE [LARGE SCALE GENOMIC DNA]</scope>
    <source>
        <strain evidence="10">JCM 17326</strain>
    </source>
</reference>
<protein>
    <recommendedName>
        <fullName evidence="7">Acyl carrier protein</fullName>
        <shortName evidence="7">ACP</shortName>
    </recommendedName>
</protein>
<dbReference type="EMBL" id="BAABDQ010000012">
    <property type="protein sequence ID" value="GAA3566572.1"/>
    <property type="molecule type" value="Genomic_DNA"/>
</dbReference>
<comment type="pathway">
    <text evidence="7">Lipid metabolism; fatty acid biosynthesis.</text>
</comment>
<gene>
    <name evidence="7" type="primary">acpP</name>
    <name evidence="9" type="ORF">GCM10022419_054050</name>
</gene>
<comment type="similarity">
    <text evidence="7">Belongs to the acyl carrier protein (ACP) family.</text>
</comment>
<feature type="domain" description="Carrier" evidence="8">
    <location>
        <begin position="4"/>
        <end position="79"/>
    </location>
</feature>
<evidence type="ECO:0000256" key="7">
    <source>
        <dbReference type="HAMAP-Rule" id="MF_01217"/>
    </source>
</evidence>
<dbReference type="PROSITE" id="PS50075">
    <property type="entry name" value="CARRIER"/>
    <property type="match status" value="1"/>
</dbReference>
<feature type="modified residue" description="O-(pantetheine 4'-phosphoryl)serine" evidence="7">
    <location>
        <position position="39"/>
    </location>
</feature>
<keyword evidence="5 7" id="KW-0443">Lipid metabolism</keyword>
<dbReference type="InterPro" id="IPR036736">
    <property type="entry name" value="ACP-like_sf"/>
</dbReference>
<organism evidence="9 10">
    <name type="scientific">Nonomuraea rosea</name>
    <dbReference type="NCBI Taxonomy" id="638574"/>
    <lineage>
        <taxon>Bacteria</taxon>
        <taxon>Bacillati</taxon>
        <taxon>Actinomycetota</taxon>
        <taxon>Actinomycetes</taxon>
        <taxon>Streptosporangiales</taxon>
        <taxon>Streptosporangiaceae</taxon>
        <taxon>Nonomuraea</taxon>
    </lineage>
</organism>
<dbReference type="PANTHER" id="PTHR20863">
    <property type="entry name" value="ACYL CARRIER PROTEIN"/>
    <property type="match status" value="1"/>
</dbReference>
<dbReference type="Gene3D" id="1.10.1200.10">
    <property type="entry name" value="ACP-like"/>
    <property type="match status" value="1"/>
</dbReference>
<evidence type="ECO:0000313" key="9">
    <source>
        <dbReference type="EMBL" id="GAA3566572.1"/>
    </source>
</evidence>
<dbReference type="InterPro" id="IPR003231">
    <property type="entry name" value="ACP"/>
</dbReference>
<keyword evidence="4 7" id="KW-0276">Fatty acid metabolism</keyword>
<dbReference type="RefSeq" id="WP_345565945.1">
    <property type="nucleotide sequence ID" value="NZ_BAABDQ010000012.1"/>
</dbReference>
<evidence type="ECO:0000256" key="2">
    <source>
        <dbReference type="ARBA" id="ARBA00022516"/>
    </source>
</evidence>
<evidence type="ECO:0000256" key="4">
    <source>
        <dbReference type="ARBA" id="ARBA00022832"/>
    </source>
</evidence>